<dbReference type="InterPro" id="IPR018062">
    <property type="entry name" value="HTH_AraC-typ_CS"/>
</dbReference>
<dbReference type="FunFam" id="1.10.10.60:FF:000132">
    <property type="entry name" value="AraC family transcriptional regulator"/>
    <property type="match status" value="1"/>
</dbReference>
<dbReference type="InterPro" id="IPR018060">
    <property type="entry name" value="HTH_AraC"/>
</dbReference>
<dbReference type="Gene3D" id="2.60.120.10">
    <property type="entry name" value="Jelly Rolls"/>
    <property type="match status" value="1"/>
</dbReference>
<dbReference type="SUPFAM" id="SSF51182">
    <property type="entry name" value="RmlC-like cupins"/>
    <property type="match status" value="1"/>
</dbReference>
<name>A0A0B9G0U1_9GAMM</name>
<keyword evidence="1" id="KW-0678">Repressor</keyword>
<dbReference type="SMART" id="SM00342">
    <property type="entry name" value="HTH_ARAC"/>
    <property type="match status" value="1"/>
</dbReference>
<dbReference type="Gene3D" id="1.10.10.60">
    <property type="entry name" value="Homeodomain-like"/>
    <property type="match status" value="1"/>
</dbReference>
<dbReference type="Pfam" id="PF02311">
    <property type="entry name" value="AraC_binding"/>
    <property type="match status" value="1"/>
</dbReference>
<protein>
    <recommendedName>
        <fullName evidence="6">HTH araC/xylS-type domain-containing protein</fullName>
    </recommendedName>
</protein>
<feature type="domain" description="HTH araC/xylS-type" evidence="6">
    <location>
        <begin position="170"/>
        <end position="267"/>
    </location>
</feature>
<dbReference type="CDD" id="cd06124">
    <property type="entry name" value="cupin_NimR-like_N"/>
    <property type="match status" value="1"/>
</dbReference>
<accession>A0A0B9G0U1</accession>
<dbReference type="InterPro" id="IPR020449">
    <property type="entry name" value="Tscrpt_reg_AraC-type_HTH"/>
</dbReference>
<dbReference type="PANTHER" id="PTHR11019:SF159">
    <property type="entry name" value="TRANSCRIPTIONAL REGULATOR-RELATED"/>
    <property type="match status" value="1"/>
</dbReference>
<dbReference type="AlphaFoldDB" id="A0A0B9G0U1"/>
<keyword evidence="2" id="KW-0805">Transcription regulation</keyword>
<dbReference type="GO" id="GO:0043565">
    <property type="term" value="F:sequence-specific DNA binding"/>
    <property type="evidence" value="ECO:0007669"/>
    <property type="project" value="InterPro"/>
</dbReference>
<reference evidence="7 8" key="1">
    <citation type="submission" date="2014-12" db="EMBL/GenBank/DDBJ databases">
        <title>Genome sequencing of Photobacterium gaetbulicola AD005a.</title>
        <authorList>
            <person name="Adrian T.G.S."/>
            <person name="Chan K.G."/>
        </authorList>
    </citation>
    <scope>NUCLEOTIDE SEQUENCE [LARGE SCALE GENOMIC DNA]</scope>
    <source>
        <strain evidence="7 8">AD005a</strain>
    </source>
</reference>
<evidence type="ECO:0000256" key="4">
    <source>
        <dbReference type="ARBA" id="ARBA00023159"/>
    </source>
</evidence>
<evidence type="ECO:0000313" key="8">
    <source>
        <dbReference type="Proteomes" id="UP000031278"/>
    </source>
</evidence>
<dbReference type="InterPro" id="IPR009057">
    <property type="entry name" value="Homeodomain-like_sf"/>
</dbReference>
<keyword evidence="5" id="KW-0804">Transcription</keyword>
<proteinExistence type="predicted"/>
<evidence type="ECO:0000259" key="6">
    <source>
        <dbReference type="PROSITE" id="PS01124"/>
    </source>
</evidence>
<organism evidence="7 8">
    <name type="scientific">Photobacterium gaetbulicola</name>
    <dbReference type="NCBI Taxonomy" id="1295392"/>
    <lineage>
        <taxon>Bacteria</taxon>
        <taxon>Pseudomonadati</taxon>
        <taxon>Pseudomonadota</taxon>
        <taxon>Gammaproteobacteria</taxon>
        <taxon>Vibrionales</taxon>
        <taxon>Vibrionaceae</taxon>
        <taxon>Photobacterium</taxon>
    </lineage>
</organism>
<dbReference type="PROSITE" id="PS01124">
    <property type="entry name" value="HTH_ARAC_FAMILY_2"/>
    <property type="match status" value="1"/>
</dbReference>
<evidence type="ECO:0000256" key="3">
    <source>
        <dbReference type="ARBA" id="ARBA00023125"/>
    </source>
</evidence>
<dbReference type="GO" id="GO:0003700">
    <property type="term" value="F:DNA-binding transcription factor activity"/>
    <property type="evidence" value="ECO:0007669"/>
    <property type="project" value="InterPro"/>
</dbReference>
<dbReference type="PANTHER" id="PTHR11019">
    <property type="entry name" value="HTH-TYPE TRANSCRIPTIONAL REGULATOR NIMR"/>
    <property type="match status" value="1"/>
</dbReference>
<dbReference type="PROSITE" id="PS00041">
    <property type="entry name" value="HTH_ARAC_FAMILY_1"/>
    <property type="match status" value="1"/>
</dbReference>
<evidence type="ECO:0000256" key="2">
    <source>
        <dbReference type="ARBA" id="ARBA00023015"/>
    </source>
</evidence>
<comment type="caution">
    <text evidence="7">The sequence shown here is derived from an EMBL/GenBank/DDBJ whole genome shotgun (WGS) entry which is preliminary data.</text>
</comment>
<keyword evidence="3" id="KW-0238">DNA-binding</keyword>
<evidence type="ECO:0000256" key="5">
    <source>
        <dbReference type="ARBA" id="ARBA00023163"/>
    </source>
</evidence>
<evidence type="ECO:0000256" key="1">
    <source>
        <dbReference type="ARBA" id="ARBA00022491"/>
    </source>
</evidence>
<keyword evidence="4" id="KW-0010">Activator</keyword>
<dbReference type="SUPFAM" id="SSF46689">
    <property type="entry name" value="Homeodomain-like"/>
    <property type="match status" value="1"/>
</dbReference>
<gene>
    <name evidence="7" type="ORF">RJ45_18000</name>
</gene>
<dbReference type="Pfam" id="PF12833">
    <property type="entry name" value="HTH_18"/>
    <property type="match status" value="1"/>
</dbReference>
<evidence type="ECO:0000313" key="7">
    <source>
        <dbReference type="EMBL" id="KHT62343.1"/>
    </source>
</evidence>
<dbReference type="InterPro" id="IPR003313">
    <property type="entry name" value="AraC-bd"/>
</dbReference>
<dbReference type="EMBL" id="JWLZ01000180">
    <property type="protein sequence ID" value="KHT62343.1"/>
    <property type="molecule type" value="Genomic_DNA"/>
</dbReference>
<dbReference type="InterPro" id="IPR014710">
    <property type="entry name" value="RmlC-like_jellyroll"/>
</dbReference>
<sequence>MIQQATNKPQRQHRQVPALSALPRPVYARVENWQQSGSQTHWHNHDWGQWSYAVEGMLIVHTRQGQYVAPPQYAIWIPKGIEHKVISNGAAQMRSLYIETDSLADIPWHEPRVCSITPLVRELILQFCTLPANYDRLGADGRLAQVLIDQIACLPSASTQLTMPSDKRIATIAELIQQHPEEPRDIEQLGELVGLSGRSVSRLFKQQTGLTFQQWRQRARLLEALNKLESGHAVTRVALECGYDSVSAFVSIFKKQFGVTPGKYQHRE</sequence>
<dbReference type="InterPro" id="IPR011051">
    <property type="entry name" value="RmlC_Cupin_sf"/>
</dbReference>
<dbReference type="Proteomes" id="UP000031278">
    <property type="component" value="Unassembled WGS sequence"/>
</dbReference>
<dbReference type="PRINTS" id="PR00032">
    <property type="entry name" value="HTHARAC"/>
</dbReference>